<dbReference type="GO" id="GO:0047372">
    <property type="term" value="F:monoacylglycerol lipase activity"/>
    <property type="evidence" value="ECO:0007669"/>
    <property type="project" value="TreeGrafter"/>
</dbReference>
<sequence length="417" mass="45437">MKRDPAHLIPDAPALNTRSAPEQTASAALGAVSQPKPEPLAEWLYRPPRWLPTAHAQTIVPALFAQRPAVKYRRERWTTPDSDFIDLDWLSYDVDGEGHTRTAQGERQEAVSVPIDEARPSQNGGSAAARAASPFPDPSAPLFVLFHGLEGSSDSHYARVLMAEAKARGWFGVVPHFRSCGGSMNLLPRFYHLADSAEVDWVLRRLKAQHAGPVIAAGVSLGGNVLLRWLCEQEQDAAAILDAAAAISAPLDVHAGGHAISQGFGMVYTRSFLKTLKRKALAKLDQYPGLFDRDAMLAARTMHAFDNAVTAPLHGFRDTDDYWTRATTRPYLPRIAIPTLLLNARNDPFLPGRVLPSAAEVSAAVTLDQPAHGGHVGFMTGPFPGRIDWLSQRVFGYLQTHVRQAKPAQPSPDSEHG</sequence>
<dbReference type="AlphaFoldDB" id="A0A158EUP2"/>
<evidence type="ECO:0000313" key="6">
    <source>
        <dbReference type="Proteomes" id="UP000054683"/>
    </source>
</evidence>
<dbReference type="Gene3D" id="3.40.50.1820">
    <property type="entry name" value="alpha/beta hydrolase"/>
    <property type="match status" value="1"/>
</dbReference>
<dbReference type="RefSeq" id="WP_062081247.1">
    <property type="nucleotide sequence ID" value="NZ_FCOK02000001.1"/>
</dbReference>
<feature type="active site" description="Charge relay system" evidence="2">
    <location>
        <position position="375"/>
    </location>
</feature>
<dbReference type="InterPro" id="IPR050960">
    <property type="entry name" value="AB_hydrolase_4_sf"/>
</dbReference>
<dbReference type="OrthoDB" id="332676at2"/>
<evidence type="ECO:0000259" key="4">
    <source>
        <dbReference type="Pfam" id="PF00561"/>
    </source>
</evidence>
<accession>A0A158EUP2</accession>
<gene>
    <name evidence="5" type="ORF">AWB69_00283</name>
</gene>
<dbReference type="InterPro" id="IPR000073">
    <property type="entry name" value="AB_hydrolase_1"/>
</dbReference>
<evidence type="ECO:0000256" key="3">
    <source>
        <dbReference type="SAM" id="MobiDB-lite"/>
    </source>
</evidence>
<dbReference type="Pfam" id="PF00561">
    <property type="entry name" value="Abhydrolase_1"/>
    <property type="match status" value="1"/>
</dbReference>
<name>A0A158EUP2_9BURK</name>
<dbReference type="PANTHER" id="PTHR10794:SF94">
    <property type="entry name" value="ESTERASE YHET-RELATED"/>
    <property type="match status" value="1"/>
</dbReference>
<dbReference type="GO" id="GO:0034338">
    <property type="term" value="F:short-chain carboxylesterase activity"/>
    <property type="evidence" value="ECO:0007669"/>
    <property type="project" value="TreeGrafter"/>
</dbReference>
<proteinExistence type="inferred from homology"/>
<comment type="similarity">
    <text evidence="1">Belongs to the AB hydrolase superfamily. AB hydrolase 4 family.</text>
</comment>
<keyword evidence="5" id="KW-0378">Hydrolase</keyword>
<protein>
    <submittedName>
        <fullName evidence="5">Alpha/beta hydrolase fold protein</fullName>
    </submittedName>
</protein>
<feature type="active site" description="Charge relay system" evidence="2">
    <location>
        <position position="347"/>
    </location>
</feature>
<dbReference type="InterPro" id="IPR029058">
    <property type="entry name" value="AB_hydrolase_fold"/>
</dbReference>
<feature type="compositionally biased region" description="Polar residues" evidence="3">
    <location>
        <begin position="16"/>
        <end position="26"/>
    </location>
</feature>
<feature type="domain" description="AB hydrolase-1" evidence="4">
    <location>
        <begin position="141"/>
        <end position="382"/>
    </location>
</feature>
<dbReference type="InterPro" id="IPR012020">
    <property type="entry name" value="ABHD4"/>
</dbReference>
<dbReference type="SUPFAM" id="SSF53474">
    <property type="entry name" value="alpha/beta-Hydrolases"/>
    <property type="match status" value="1"/>
</dbReference>
<dbReference type="PANTHER" id="PTHR10794">
    <property type="entry name" value="ABHYDROLASE DOMAIN-CONTAINING PROTEIN"/>
    <property type="match status" value="1"/>
</dbReference>
<organism evidence="5 6">
    <name type="scientific">Caballeronia udeis</name>
    <dbReference type="NCBI Taxonomy" id="1232866"/>
    <lineage>
        <taxon>Bacteria</taxon>
        <taxon>Pseudomonadati</taxon>
        <taxon>Pseudomonadota</taxon>
        <taxon>Betaproteobacteria</taxon>
        <taxon>Burkholderiales</taxon>
        <taxon>Burkholderiaceae</taxon>
        <taxon>Caballeronia</taxon>
    </lineage>
</organism>
<dbReference type="EMBL" id="FCOK02000001">
    <property type="protein sequence ID" value="SAL11267.1"/>
    <property type="molecule type" value="Genomic_DNA"/>
</dbReference>
<evidence type="ECO:0000313" key="5">
    <source>
        <dbReference type="EMBL" id="SAL11267.1"/>
    </source>
</evidence>
<dbReference type="PIRSF" id="PIRSF005211">
    <property type="entry name" value="Ab_hydro_YheT"/>
    <property type="match status" value="1"/>
</dbReference>
<evidence type="ECO:0000256" key="1">
    <source>
        <dbReference type="ARBA" id="ARBA00010884"/>
    </source>
</evidence>
<reference evidence="5 6" key="1">
    <citation type="submission" date="2016-01" db="EMBL/GenBank/DDBJ databases">
        <authorList>
            <person name="Oliw E.H."/>
        </authorList>
    </citation>
    <scope>NUCLEOTIDE SEQUENCE [LARGE SCALE GENOMIC DNA]</scope>
    <source>
        <strain evidence="5">LMG 27134</strain>
    </source>
</reference>
<feature type="region of interest" description="Disordered" evidence="3">
    <location>
        <begin position="1"/>
        <end position="34"/>
    </location>
</feature>
<dbReference type="Proteomes" id="UP000054683">
    <property type="component" value="Unassembled WGS sequence"/>
</dbReference>
<evidence type="ECO:0000256" key="2">
    <source>
        <dbReference type="PIRSR" id="PIRSR005211-1"/>
    </source>
</evidence>
<feature type="active site" description="Charge relay system" evidence="2">
    <location>
        <position position="220"/>
    </location>
</feature>